<proteinExistence type="predicted"/>
<reference evidence="1" key="1">
    <citation type="submission" date="2014-11" db="EMBL/GenBank/DDBJ databases">
        <authorList>
            <person name="Amaro Gonzalez C."/>
        </authorList>
    </citation>
    <scope>NUCLEOTIDE SEQUENCE</scope>
</reference>
<dbReference type="EMBL" id="GBXM01073224">
    <property type="protein sequence ID" value="JAH35353.1"/>
    <property type="molecule type" value="Transcribed_RNA"/>
</dbReference>
<protein>
    <submittedName>
        <fullName evidence="1">Uncharacterized protein</fullName>
    </submittedName>
</protein>
<dbReference type="AlphaFoldDB" id="A0A0E9S4A7"/>
<reference evidence="1" key="2">
    <citation type="journal article" date="2015" name="Fish Shellfish Immunol.">
        <title>Early steps in the European eel (Anguilla anguilla)-Vibrio vulnificus interaction in the gills: Role of the RtxA13 toxin.</title>
        <authorList>
            <person name="Callol A."/>
            <person name="Pajuelo D."/>
            <person name="Ebbesson L."/>
            <person name="Teles M."/>
            <person name="MacKenzie S."/>
            <person name="Amaro C."/>
        </authorList>
    </citation>
    <scope>NUCLEOTIDE SEQUENCE</scope>
</reference>
<name>A0A0E9S4A7_ANGAN</name>
<sequence>MGLHKSNAVIVRYEHFCILLIR</sequence>
<evidence type="ECO:0000313" key="1">
    <source>
        <dbReference type="EMBL" id="JAH35353.1"/>
    </source>
</evidence>
<accession>A0A0E9S4A7</accession>
<organism evidence="1">
    <name type="scientific">Anguilla anguilla</name>
    <name type="common">European freshwater eel</name>
    <name type="synonym">Muraena anguilla</name>
    <dbReference type="NCBI Taxonomy" id="7936"/>
    <lineage>
        <taxon>Eukaryota</taxon>
        <taxon>Metazoa</taxon>
        <taxon>Chordata</taxon>
        <taxon>Craniata</taxon>
        <taxon>Vertebrata</taxon>
        <taxon>Euteleostomi</taxon>
        <taxon>Actinopterygii</taxon>
        <taxon>Neopterygii</taxon>
        <taxon>Teleostei</taxon>
        <taxon>Anguilliformes</taxon>
        <taxon>Anguillidae</taxon>
        <taxon>Anguilla</taxon>
    </lineage>
</organism>